<evidence type="ECO:0000313" key="6">
    <source>
        <dbReference type="Proteomes" id="UP001433268"/>
    </source>
</evidence>
<keyword evidence="3" id="KW-0687">Ribonucleoprotein</keyword>
<dbReference type="EMBL" id="JAQQWN010000004">
    <property type="protein sequence ID" value="KAK8089469.1"/>
    <property type="molecule type" value="Genomic_DNA"/>
</dbReference>
<name>A0ABR1X218_9PEZI</name>
<dbReference type="CDD" id="cd05795">
    <property type="entry name" value="Ribosomal_P0_L10e"/>
    <property type="match status" value="1"/>
</dbReference>
<dbReference type="Proteomes" id="UP001433268">
    <property type="component" value="Unassembled WGS sequence"/>
</dbReference>
<reference evidence="5 6" key="1">
    <citation type="submission" date="2023-01" db="EMBL/GenBank/DDBJ databases">
        <title>Analysis of 21 Apiospora genomes using comparative genomics revels a genus with tremendous synthesis potential of carbohydrate active enzymes and secondary metabolites.</title>
        <authorList>
            <person name="Sorensen T."/>
        </authorList>
    </citation>
    <scope>NUCLEOTIDE SEQUENCE [LARGE SCALE GENOMIC DNA]</scope>
    <source>
        <strain evidence="5 6">CBS 114990</strain>
    </source>
</reference>
<comment type="caution">
    <text evidence="5">The sequence shown here is derived from an EMBL/GenBank/DDBJ whole genome shotgun (WGS) entry which is preliminary data.</text>
</comment>
<evidence type="ECO:0000256" key="3">
    <source>
        <dbReference type="ARBA" id="ARBA00023274"/>
    </source>
</evidence>
<dbReference type="GeneID" id="92041805"/>
<sequence length="185" mass="20121">MVGNKSEYFGKLKTLLEEYNSVFLVSVDNVSSQQMHEVRQPSLPTPPEYERLLPHIRGNIGFVFTNGDLKDIRDKILANKVAAPARAGAVAPADVYIPAGNTGMEPGKTSFFQALGVPTKIARGTIEITSDLKLVEAGSKVGASEATLLNMLNISPFTYGLGVVQVYDQGNTFPLRFWMLVRSSS</sequence>
<evidence type="ECO:0000259" key="4">
    <source>
        <dbReference type="Pfam" id="PF17777"/>
    </source>
</evidence>
<keyword evidence="2 5" id="KW-0689">Ribosomal protein</keyword>
<evidence type="ECO:0000256" key="2">
    <source>
        <dbReference type="ARBA" id="ARBA00022980"/>
    </source>
</evidence>
<dbReference type="Gene3D" id="3.30.70.1730">
    <property type="match status" value="2"/>
</dbReference>
<dbReference type="InterPro" id="IPR043141">
    <property type="entry name" value="Ribosomal_uL10-like_sf"/>
</dbReference>
<organism evidence="5 6">
    <name type="scientific">Apiospora hydei</name>
    <dbReference type="NCBI Taxonomy" id="1337664"/>
    <lineage>
        <taxon>Eukaryota</taxon>
        <taxon>Fungi</taxon>
        <taxon>Dikarya</taxon>
        <taxon>Ascomycota</taxon>
        <taxon>Pezizomycotina</taxon>
        <taxon>Sordariomycetes</taxon>
        <taxon>Xylariomycetidae</taxon>
        <taxon>Amphisphaeriales</taxon>
        <taxon>Apiosporaceae</taxon>
        <taxon>Apiospora</taxon>
    </lineage>
</organism>
<keyword evidence="6" id="KW-1185">Reference proteome</keyword>
<dbReference type="InterPro" id="IPR040637">
    <property type="entry name" value="Ribosomal_uL10-like_insert"/>
</dbReference>
<comment type="similarity">
    <text evidence="1">Belongs to the universal ribosomal protein uL10 family.</text>
</comment>
<protein>
    <submittedName>
        <fullName evidence="5">60S acidic ribosomal protein P0</fullName>
    </submittedName>
</protein>
<dbReference type="Pfam" id="PF17777">
    <property type="entry name" value="RL10P_insert"/>
    <property type="match status" value="1"/>
</dbReference>
<feature type="domain" description="Large ribosomal subunit protein uL10-like insertion" evidence="4">
    <location>
        <begin position="85"/>
        <end position="154"/>
    </location>
</feature>
<dbReference type="PANTHER" id="PTHR45699:SF3">
    <property type="entry name" value="LARGE RIBOSOMAL SUBUNIT PROTEIN UL10"/>
    <property type="match status" value="1"/>
</dbReference>
<dbReference type="PANTHER" id="PTHR45699">
    <property type="entry name" value="60S ACIDIC RIBOSOMAL PROTEIN P0"/>
    <property type="match status" value="1"/>
</dbReference>
<dbReference type="GO" id="GO:0005840">
    <property type="term" value="C:ribosome"/>
    <property type="evidence" value="ECO:0007669"/>
    <property type="project" value="UniProtKB-KW"/>
</dbReference>
<dbReference type="InterPro" id="IPR050323">
    <property type="entry name" value="Ribosomal_protein_uL10"/>
</dbReference>
<dbReference type="SUPFAM" id="SSF160369">
    <property type="entry name" value="Ribosomal protein L10-like"/>
    <property type="match status" value="1"/>
</dbReference>
<dbReference type="Pfam" id="PF00466">
    <property type="entry name" value="Ribosomal_L10"/>
    <property type="match status" value="1"/>
</dbReference>
<gene>
    <name evidence="5" type="ORF">PG997_004430</name>
</gene>
<dbReference type="InterPro" id="IPR001790">
    <property type="entry name" value="Ribosomal_uL10"/>
</dbReference>
<evidence type="ECO:0000313" key="5">
    <source>
        <dbReference type="EMBL" id="KAK8089469.1"/>
    </source>
</evidence>
<proteinExistence type="inferred from homology"/>
<dbReference type="RefSeq" id="XP_066672363.1">
    <property type="nucleotide sequence ID" value="XM_066808745.1"/>
</dbReference>
<accession>A0ABR1X218</accession>
<dbReference type="InterPro" id="IPR043164">
    <property type="entry name" value="Ribosomal_uL10-like_insert_sf"/>
</dbReference>
<dbReference type="Gene3D" id="3.90.105.20">
    <property type="match status" value="1"/>
</dbReference>
<evidence type="ECO:0000256" key="1">
    <source>
        <dbReference type="ARBA" id="ARBA00008889"/>
    </source>
</evidence>